<evidence type="ECO:0000313" key="1">
    <source>
        <dbReference type="EMBL" id="RTQ95603.1"/>
    </source>
</evidence>
<name>A0A431UWA2_9BACI</name>
<dbReference type="InterPro" id="IPR037026">
    <property type="entry name" value="Vgr_OB-fold_dom_sf"/>
</dbReference>
<gene>
    <name evidence="1" type="ORF">EKG35_02660</name>
</gene>
<dbReference type="NCBIfam" id="TIGR01644">
    <property type="entry name" value="phage_P2_V"/>
    <property type="match status" value="1"/>
</dbReference>
<comment type="caution">
    <text evidence="1">The sequence shown here is derived from an EMBL/GenBank/DDBJ whole genome shotgun (WGS) entry which is preliminary data.</text>
</comment>
<keyword evidence="2" id="KW-1185">Reference proteome</keyword>
<dbReference type="OrthoDB" id="4931325at2"/>
<dbReference type="Proteomes" id="UP000276349">
    <property type="component" value="Unassembled WGS sequence"/>
</dbReference>
<dbReference type="Gene3D" id="2.40.50.230">
    <property type="entry name" value="Gp5 N-terminal domain"/>
    <property type="match status" value="1"/>
</dbReference>
<sequence length="144" mass="15825">MSNEALALVRNLIRVGKINSVNAVAGTVDILFEDKDNQIISDLPLMASDYDIPEIGQQALCLFLGNDIEQGFCLKTFYSDVHHPPVANEKIYRKQFSDGTFIEYKKDSSELIIQSSKPLTVKGDFNVEGNIVATGTVRATNIGS</sequence>
<dbReference type="RefSeq" id="WP_126292771.1">
    <property type="nucleotide sequence ID" value="NZ_CP155468.1"/>
</dbReference>
<organism evidence="1 2">
    <name type="scientific">Lysinibacillus telephonicus</name>
    <dbReference type="NCBI Taxonomy" id="1714840"/>
    <lineage>
        <taxon>Bacteria</taxon>
        <taxon>Bacillati</taxon>
        <taxon>Bacillota</taxon>
        <taxon>Bacilli</taxon>
        <taxon>Bacillales</taxon>
        <taxon>Bacillaceae</taxon>
        <taxon>Lysinibacillus</taxon>
    </lineage>
</organism>
<dbReference type="InterPro" id="IPR013046">
    <property type="entry name" value="GpV/Gp45"/>
</dbReference>
<protein>
    <submittedName>
        <fullName evidence="1">Phage baseplate assembly protein V</fullName>
    </submittedName>
</protein>
<dbReference type="AlphaFoldDB" id="A0A431UWA2"/>
<accession>A0A431UWA2</accession>
<proteinExistence type="predicted"/>
<dbReference type="EMBL" id="RXNR01000005">
    <property type="protein sequence ID" value="RTQ95603.1"/>
    <property type="molecule type" value="Genomic_DNA"/>
</dbReference>
<evidence type="ECO:0000313" key="2">
    <source>
        <dbReference type="Proteomes" id="UP000276349"/>
    </source>
</evidence>
<reference evidence="1 2" key="1">
    <citation type="submission" date="2018-12" db="EMBL/GenBank/DDBJ databases">
        <authorList>
            <person name="Yu L."/>
        </authorList>
    </citation>
    <scope>NUCLEOTIDE SEQUENCE [LARGE SCALE GENOMIC DNA]</scope>
    <source>
        <strain evidence="1 2">S5H2222</strain>
    </source>
</reference>